<keyword evidence="4" id="KW-0472">Membrane</keyword>
<protein>
    <recommendedName>
        <fullName evidence="7">TonB C-terminal domain-containing protein</fullName>
    </recommendedName>
</protein>
<proteinExistence type="predicted"/>
<organism evidence="8 9">
    <name type="scientific">Thioclava sediminum</name>
    <dbReference type="NCBI Taxonomy" id="1915319"/>
    <lineage>
        <taxon>Bacteria</taxon>
        <taxon>Pseudomonadati</taxon>
        <taxon>Pseudomonadota</taxon>
        <taxon>Alphaproteobacteria</taxon>
        <taxon>Rhodobacterales</taxon>
        <taxon>Paracoccaceae</taxon>
        <taxon>Thioclava</taxon>
    </lineage>
</organism>
<evidence type="ECO:0000256" key="6">
    <source>
        <dbReference type="SAM" id="SignalP"/>
    </source>
</evidence>
<gene>
    <name evidence="8" type="ORF">BMI91_02475</name>
</gene>
<name>A0ABX3N083_9RHOB</name>
<evidence type="ECO:0000259" key="7">
    <source>
        <dbReference type="PROSITE" id="PS52015"/>
    </source>
</evidence>
<feature type="chain" id="PRO_5046561803" description="TonB C-terminal domain-containing protein" evidence="6">
    <location>
        <begin position="21"/>
        <end position="280"/>
    </location>
</feature>
<reference evidence="8 9" key="1">
    <citation type="submission" date="2016-11" db="EMBL/GenBank/DDBJ databases">
        <title>A multilocus sequence analysis scheme for characterization of bacteria in the genus Thioclava.</title>
        <authorList>
            <person name="Liu Y."/>
            <person name="Shao Z."/>
        </authorList>
    </citation>
    <scope>NUCLEOTIDE SEQUENCE [LARGE SCALE GENOMIC DNA]</scope>
    <source>
        <strain evidence="8 9">TAW-CT134</strain>
    </source>
</reference>
<keyword evidence="3" id="KW-1133">Transmembrane helix</keyword>
<keyword evidence="2" id="KW-0812">Transmembrane</keyword>
<dbReference type="InterPro" id="IPR037682">
    <property type="entry name" value="TonB_C"/>
</dbReference>
<comment type="caution">
    <text evidence="8">The sequence shown here is derived from an EMBL/GenBank/DDBJ whole genome shotgun (WGS) entry which is preliminary data.</text>
</comment>
<evidence type="ECO:0000313" key="9">
    <source>
        <dbReference type="Proteomes" id="UP000190787"/>
    </source>
</evidence>
<feature type="compositionally biased region" description="Pro residues" evidence="5">
    <location>
        <begin position="120"/>
        <end position="139"/>
    </location>
</feature>
<evidence type="ECO:0000256" key="5">
    <source>
        <dbReference type="SAM" id="MobiDB-lite"/>
    </source>
</evidence>
<feature type="compositionally biased region" description="Low complexity" evidence="5">
    <location>
        <begin position="70"/>
        <end position="104"/>
    </location>
</feature>
<dbReference type="EMBL" id="MPZV01000001">
    <property type="protein sequence ID" value="OOY25305.1"/>
    <property type="molecule type" value="Genomic_DNA"/>
</dbReference>
<comment type="subcellular location">
    <subcellularLocation>
        <location evidence="1">Membrane</location>
        <topology evidence="1">Single-pass membrane protein</topology>
    </subcellularLocation>
</comment>
<evidence type="ECO:0000313" key="8">
    <source>
        <dbReference type="EMBL" id="OOY25305.1"/>
    </source>
</evidence>
<keyword evidence="6" id="KW-0732">Signal</keyword>
<dbReference type="Proteomes" id="UP000190787">
    <property type="component" value="Unassembled WGS sequence"/>
</dbReference>
<dbReference type="Gene3D" id="3.30.1150.10">
    <property type="match status" value="1"/>
</dbReference>
<dbReference type="NCBIfam" id="TIGR01352">
    <property type="entry name" value="tonB_Cterm"/>
    <property type="match status" value="1"/>
</dbReference>
<feature type="region of interest" description="Disordered" evidence="5">
    <location>
        <begin position="31"/>
        <end position="186"/>
    </location>
</feature>
<feature type="compositionally biased region" description="Low complexity" evidence="5">
    <location>
        <begin position="149"/>
        <end position="166"/>
    </location>
</feature>
<dbReference type="RefSeq" id="WP_078603851.1">
    <property type="nucleotide sequence ID" value="NZ_MPZV01000001.1"/>
</dbReference>
<accession>A0ABX3N083</accession>
<evidence type="ECO:0000256" key="2">
    <source>
        <dbReference type="ARBA" id="ARBA00022692"/>
    </source>
</evidence>
<dbReference type="SUPFAM" id="SSF74653">
    <property type="entry name" value="TolA/TonB C-terminal domain"/>
    <property type="match status" value="1"/>
</dbReference>
<dbReference type="PROSITE" id="PS52015">
    <property type="entry name" value="TONB_CTD"/>
    <property type="match status" value="1"/>
</dbReference>
<keyword evidence="9" id="KW-1185">Reference proteome</keyword>
<sequence>MTLRGLAFAGALGAALAVHAGVLMVWEPAPAGGAQSAGDGGEALVSLAPSSPSMAARVAEWERPPEVETEVAATQPEAPTAPEAPEAPTEPVETAPQTAAAPTLTAPPAPDAALPEQAEPTPPDMPRPEAKPTPPAPKPAKPKPKAPAKKQASQPAPAQPKQQAKGQGDKGAAGDRRAAPAATLSAGQIRSLMGSWGGEIRARIERAKQTPSGAGAGRVVVALSIARDGRLVGASVAQSSGNAALDRAALDAVRRAGRFPAAPQGLGKPSYSFSLPMAFR</sequence>
<feature type="domain" description="TonB C-terminal" evidence="7">
    <location>
        <begin position="191"/>
        <end position="280"/>
    </location>
</feature>
<evidence type="ECO:0000256" key="4">
    <source>
        <dbReference type="ARBA" id="ARBA00023136"/>
    </source>
</evidence>
<evidence type="ECO:0000256" key="1">
    <source>
        <dbReference type="ARBA" id="ARBA00004167"/>
    </source>
</evidence>
<feature type="signal peptide" evidence="6">
    <location>
        <begin position="1"/>
        <end position="20"/>
    </location>
</feature>
<evidence type="ECO:0000256" key="3">
    <source>
        <dbReference type="ARBA" id="ARBA00022989"/>
    </source>
</evidence>
<dbReference type="InterPro" id="IPR006260">
    <property type="entry name" value="TonB/TolA_C"/>
</dbReference>
<dbReference type="Pfam" id="PF13103">
    <property type="entry name" value="TonB_2"/>
    <property type="match status" value="1"/>
</dbReference>